<dbReference type="EMBL" id="ML211364">
    <property type="protein sequence ID" value="TFK83801.1"/>
    <property type="molecule type" value="Genomic_DNA"/>
</dbReference>
<evidence type="ECO:0000256" key="1">
    <source>
        <dbReference type="SAM" id="MobiDB-lite"/>
    </source>
</evidence>
<gene>
    <name evidence="2" type="ORF">K466DRAFT_567599</name>
</gene>
<protein>
    <submittedName>
        <fullName evidence="2">Uncharacterized protein</fullName>
    </submittedName>
</protein>
<proteinExistence type="predicted"/>
<feature type="compositionally biased region" description="Polar residues" evidence="1">
    <location>
        <begin position="319"/>
        <end position="333"/>
    </location>
</feature>
<keyword evidence="3" id="KW-1185">Reference proteome</keyword>
<dbReference type="STRING" id="1314778.A0A5C3P2U6"/>
<accession>A0A5C3P2U6</accession>
<reference evidence="2 3" key="1">
    <citation type="journal article" date="2019" name="Nat. Ecol. Evol.">
        <title>Megaphylogeny resolves global patterns of mushroom evolution.</title>
        <authorList>
            <person name="Varga T."/>
            <person name="Krizsan K."/>
            <person name="Foldi C."/>
            <person name="Dima B."/>
            <person name="Sanchez-Garcia M."/>
            <person name="Sanchez-Ramirez S."/>
            <person name="Szollosi G.J."/>
            <person name="Szarkandi J.G."/>
            <person name="Papp V."/>
            <person name="Albert L."/>
            <person name="Andreopoulos W."/>
            <person name="Angelini C."/>
            <person name="Antonin V."/>
            <person name="Barry K.W."/>
            <person name="Bougher N.L."/>
            <person name="Buchanan P."/>
            <person name="Buyck B."/>
            <person name="Bense V."/>
            <person name="Catcheside P."/>
            <person name="Chovatia M."/>
            <person name="Cooper J."/>
            <person name="Damon W."/>
            <person name="Desjardin D."/>
            <person name="Finy P."/>
            <person name="Geml J."/>
            <person name="Haridas S."/>
            <person name="Hughes K."/>
            <person name="Justo A."/>
            <person name="Karasinski D."/>
            <person name="Kautmanova I."/>
            <person name="Kiss B."/>
            <person name="Kocsube S."/>
            <person name="Kotiranta H."/>
            <person name="LaButti K.M."/>
            <person name="Lechner B.E."/>
            <person name="Liimatainen K."/>
            <person name="Lipzen A."/>
            <person name="Lukacs Z."/>
            <person name="Mihaltcheva S."/>
            <person name="Morgado L.N."/>
            <person name="Niskanen T."/>
            <person name="Noordeloos M.E."/>
            <person name="Ohm R.A."/>
            <person name="Ortiz-Santana B."/>
            <person name="Ovrebo C."/>
            <person name="Racz N."/>
            <person name="Riley R."/>
            <person name="Savchenko A."/>
            <person name="Shiryaev A."/>
            <person name="Soop K."/>
            <person name="Spirin V."/>
            <person name="Szebenyi C."/>
            <person name="Tomsovsky M."/>
            <person name="Tulloss R.E."/>
            <person name="Uehling J."/>
            <person name="Grigoriev I.V."/>
            <person name="Vagvolgyi C."/>
            <person name="Papp T."/>
            <person name="Martin F.M."/>
            <person name="Miettinen O."/>
            <person name="Hibbett D.S."/>
            <person name="Nagy L.G."/>
        </authorList>
    </citation>
    <scope>NUCLEOTIDE SEQUENCE [LARGE SCALE GENOMIC DNA]</scope>
    <source>
        <strain evidence="2 3">HHB13444</strain>
    </source>
</reference>
<organism evidence="2 3">
    <name type="scientific">Polyporus arcularius HHB13444</name>
    <dbReference type="NCBI Taxonomy" id="1314778"/>
    <lineage>
        <taxon>Eukaryota</taxon>
        <taxon>Fungi</taxon>
        <taxon>Dikarya</taxon>
        <taxon>Basidiomycota</taxon>
        <taxon>Agaricomycotina</taxon>
        <taxon>Agaricomycetes</taxon>
        <taxon>Polyporales</taxon>
        <taxon>Polyporaceae</taxon>
        <taxon>Polyporus</taxon>
    </lineage>
</organism>
<sequence length="395" mass="43778">MAPPRKTIPEQTTWLNDRIPAFRQAQRESETSPWALLMCQDWYEEWPIENEIWGRGNWPPLPLSPEDKEKKENACAAKQKQLITWFRNNSKSTRVQKSESTPAVPKGKGKRALQEIEIYSKLYYKAKVRSTVDEELTNLKAVRNVTSIDPPERLKIVREQTKTSLQQESEEVKKRVAEAYAEEKERTRALALAYKKGIVVEEEGRTPQQYQHAIDTAPGDIRKALDPIAAASGCIYTVVLSGPMPVDGGAIGSLSVHSGTTVTGRNFAEVTPHYREEFVRPHVRFAKGIFPADVRQQRALPPTSTGLCGSDEAEGSARGPSTTPDMSQTSSVVESRERTPDAHVIATPSVILDARDKQTGLGSSSPLDEDEEECTPGFSQVGEHGELDAASLVQD</sequence>
<dbReference type="Proteomes" id="UP000308197">
    <property type="component" value="Unassembled WGS sequence"/>
</dbReference>
<evidence type="ECO:0000313" key="2">
    <source>
        <dbReference type="EMBL" id="TFK83801.1"/>
    </source>
</evidence>
<dbReference type="InParanoid" id="A0A5C3P2U6"/>
<feature type="region of interest" description="Disordered" evidence="1">
    <location>
        <begin position="296"/>
        <end position="395"/>
    </location>
</feature>
<dbReference type="AlphaFoldDB" id="A0A5C3P2U6"/>
<feature type="non-terminal residue" evidence="2">
    <location>
        <position position="395"/>
    </location>
</feature>
<name>A0A5C3P2U6_9APHY</name>
<evidence type="ECO:0000313" key="3">
    <source>
        <dbReference type="Proteomes" id="UP000308197"/>
    </source>
</evidence>